<dbReference type="GO" id="GO:0016740">
    <property type="term" value="F:transferase activity"/>
    <property type="evidence" value="ECO:0007669"/>
    <property type="project" value="UniProtKB-KW"/>
</dbReference>
<dbReference type="Proteomes" id="UP000183508">
    <property type="component" value="Unassembled WGS sequence"/>
</dbReference>
<dbReference type="EMBL" id="FPBV01000019">
    <property type="protein sequence ID" value="SFV00825.1"/>
    <property type="molecule type" value="Genomic_DNA"/>
</dbReference>
<dbReference type="eggNOG" id="COG2876">
    <property type="taxonomic scope" value="Bacteria"/>
</dbReference>
<dbReference type="InterPro" id="IPR052899">
    <property type="entry name" value="Class-I_DAHP_synthase"/>
</dbReference>
<protein>
    <submittedName>
        <fullName evidence="4">3-deoxy-D-arabinoheptulosonate-7-phosphate synthase</fullName>
    </submittedName>
</protein>
<evidence type="ECO:0000313" key="4">
    <source>
        <dbReference type="EMBL" id="SFV00825.1"/>
    </source>
</evidence>
<dbReference type="RefSeq" id="WP_074954900.1">
    <property type="nucleotide sequence ID" value="NZ_FPBV01000019.1"/>
</dbReference>
<dbReference type="NCBIfam" id="NF009239">
    <property type="entry name" value="PRK12595.1"/>
    <property type="match status" value="1"/>
</dbReference>
<dbReference type="Pfam" id="PF18152">
    <property type="entry name" value="DAHP_snth_FXD"/>
    <property type="match status" value="1"/>
</dbReference>
<evidence type="ECO:0000256" key="1">
    <source>
        <dbReference type="ARBA" id="ARBA00022679"/>
    </source>
</evidence>
<accession>A0A1I7KTT0</accession>
<dbReference type="GO" id="GO:0009073">
    <property type="term" value="P:aromatic amino acid family biosynthetic process"/>
    <property type="evidence" value="ECO:0007669"/>
    <property type="project" value="InterPro"/>
</dbReference>
<gene>
    <name evidence="4" type="ORF">SAMN05421543_11915</name>
</gene>
<keyword evidence="5" id="KW-1185">Reference proteome</keyword>
<dbReference type="Gene3D" id="3.20.20.70">
    <property type="entry name" value="Aldolase class I"/>
    <property type="match status" value="1"/>
</dbReference>
<dbReference type="InterPro" id="IPR041071">
    <property type="entry name" value="DAHP_snth_FXD"/>
</dbReference>
<dbReference type="PANTHER" id="PTHR43018:SF2">
    <property type="entry name" value="PHOSPHO-2-DEHYDRO-3-DEOXYHEPTONATE ALDOLASE"/>
    <property type="match status" value="1"/>
</dbReference>
<dbReference type="PANTHER" id="PTHR43018">
    <property type="entry name" value="PHOSPHO-2-DEHYDRO-3-DEOXYHEPTONATE ALDOLASE"/>
    <property type="match status" value="1"/>
</dbReference>
<sequence length="345" mass="37511">MIVVMKEGAREEEVQAVVSLLQGKGLETHLSQGAEKTIIGIIGPKERVLGMPIESMAGVEKVVRVSNPFKLASRAFHPQDTLVQVGPHVVGGANPVIIAGPCSVESREQILEIAHAVKRSGAHMLRGGAFKPRSSPYSFQGLGEEGLKLLAEAREVTGLPVVSEVMDIEALPMMLEYVDVLQIGARNMQNFPLLRAVGKTDKPVLLKRGLSATIEEWLMSAEYILSEGNRNVILCERGIRTFEKYTRNTLDLNAVPVVQYYSHLPVIVDPSHGVGHSRYVLAMARAGIAAGAHGLIVEVHPRPQEALSDGEQSLTLEDFDQMMREVTRVAEAVHGVEAPVYVPGR</sequence>
<proteinExistence type="predicted"/>
<dbReference type="OrthoDB" id="9780456at2"/>
<dbReference type="NCBIfam" id="TIGR01361">
    <property type="entry name" value="DAHP_synth_Bsub"/>
    <property type="match status" value="1"/>
</dbReference>
<dbReference type="InterPro" id="IPR013785">
    <property type="entry name" value="Aldolase_TIM"/>
</dbReference>
<evidence type="ECO:0000313" key="5">
    <source>
        <dbReference type="Proteomes" id="UP000183508"/>
    </source>
</evidence>
<feature type="domain" description="DAHP synthase ferredoxin-like" evidence="3">
    <location>
        <begin position="1"/>
        <end position="66"/>
    </location>
</feature>
<evidence type="ECO:0000259" key="2">
    <source>
        <dbReference type="Pfam" id="PF00793"/>
    </source>
</evidence>
<dbReference type="AlphaFoldDB" id="A0A1I7KTT0"/>
<keyword evidence="1" id="KW-0808">Transferase</keyword>
<dbReference type="GO" id="GO:0016832">
    <property type="term" value="F:aldehyde-lyase activity"/>
    <property type="evidence" value="ECO:0007669"/>
    <property type="project" value="InterPro"/>
</dbReference>
<name>A0A1I7KTT0_9BACL</name>
<dbReference type="NCBIfam" id="NF006421">
    <property type="entry name" value="PRK08673.1"/>
    <property type="match status" value="1"/>
</dbReference>
<dbReference type="Gene3D" id="3.30.70.1140">
    <property type="entry name" value="Phospho-2-dehydro-3-deoxyheptonate aldolase, domain 1"/>
    <property type="match status" value="1"/>
</dbReference>
<feature type="domain" description="DAHP synthetase I/KDSA" evidence="2">
    <location>
        <begin position="90"/>
        <end position="328"/>
    </location>
</feature>
<organism evidence="4 5">
    <name type="scientific">Alicyclobacillus macrosporangiidus</name>
    <dbReference type="NCBI Taxonomy" id="392015"/>
    <lineage>
        <taxon>Bacteria</taxon>
        <taxon>Bacillati</taxon>
        <taxon>Bacillota</taxon>
        <taxon>Bacilli</taxon>
        <taxon>Bacillales</taxon>
        <taxon>Alicyclobacillaceae</taxon>
        <taxon>Alicyclobacillus</taxon>
    </lineage>
</organism>
<dbReference type="InterPro" id="IPR006218">
    <property type="entry name" value="DAHP1/KDSA"/>
</dbReference>
<dbReference type="SUPFAM" id="SSF51569">
    <property type="entry name" value="Aldolase"/>
    <property type="match status" value="1"/>
</dbReference>
<dbReference type="InterPro" id="IPR006268">
    <property type="entry name" value="DAHP_syn_2"/>
</dbReference>
<reference evidence="5" key="1">
    <citation type="submission" date="2016-10" db="EMBL/GenBank/DDBJ databases">
        <authorList>
            <person name="Varghese N."/>
        </authorList>
    </citation>
    <scope>NUCLEOTIDE SEQUENCE [LARGE SCALE GENOMIC DNA]</scope>
    <source>
        <strain evidence="5">DSM 17980</strain>
    </source>
</reference>
<evidence type="ECO:0000259" key="3">
    <source>
        <dbReference type="Pfam" id="PF18152"/>
    </source>
</evidence>
<dbReference type="Pfam" id="PF00793">
    <property type="entry name" value="DAHP_synth_1"/>
    <property type="match status" value="1"/>
</dbReference>
<dbReference type="STRING" id="392015.SAMN05421543_11915"/>